<dbReference type="OrthoDB" id="8118055at2759"/>
<feature type="binding site" evidence="6">
    <location>
        <position position="554"/>
    </location>
    <ligand>
        <name>Ca(2+)</name>
        <dbReference type="ChEBI" id="CHEBI:29108"/>
    </ligand>
</feature>
<dbReference type="PANTHER" id="PTHR45679:SF5">
    <property type="entry name" value="ER DEGRADATION-ENHANCING ALPHA-MANNOSIDASE-LIKE PROTEIN 1"/>
    <property type="match status" value="1"/>
</dbReference>
<dbReference type="PANTHER" id="PTHR45679">
    <property type="entry name" value="ER DEGRADATION-ENHANCING ALPHA-MANNOSIDASE-LIKE PROTEIN 2"/>
    <property type="match status" value="1"/>
</dbReference>
<dbReference type="UniPathway" id="UPA00378"/>
<comment type="caution">
    <text evidence="9">The sequence shown here is derived from an EMBL/GenBank/DDBJ whole genome shotgun (WGS) entry which is preliminary data.</text>
</comment>
<accession>A0A2K1R0K6</accession>
<feature type="chain" id="PRO_5014375817" description="alpha-1,2-Mannosidase" evidence="8">
    <location>
        <begin position="19"/>
        <end position="1107"/>
    </location>
</feature>
<dbReference type="InParanoid" id="A0A2K1R0K6"/>
<evidence type="ECO:0000256" key="2">
    <source>
        <dbReference type="ARBA" id="ARBA00007658"/>
    </source>
</evidence>
<proteinExistence type="inferred from homology"/>
<dbReference type="GO" id="GO:0036503">
    <property type="term" value="P:ERAD pathway"/>
    <property type="evidence" value="ECO:0007669"/>
    <property type="project" value="UniProtKB-ARBA"/>
</dbReference>
<keyword evidence="4" id="KW-0325">Glycoprotein</keyword>
<feature type="active site" evidence="5">
    <location>
        <position position="336"/>
    </location>
</feature>
<dbReference type="Gene3D" id="1.50.10.10">
    <property type="match status" value="1"/>
</dbReference>
<evidence type="ECO:0000256" key="7">
    <source>
        <dbReference type="RuleBase" id="RU361193"/>
    </source>
</evidence>
<dbReference type="Proteomes" id="UP000243797">
    <property type="component" value="Unassembled WGS sequence"/>
</dbReference>
<dbReference type="InterPro" id="IPR001382">
    <property type="entry name" value="Glyco_hydro_47"/>
</dbReference>
<dbReference type="AlphaFoldDB" id="A0A2K1R0K6"/>
<evidence type="ECO:0000256" key="1">
    <source>
        <dbReference type="ARBA" id="ARBA00004240"/>
    </source>
</evidence>
<evidence type="ECO:0000256" key="4">
    <source>
        <dbReference type="ARBA" id="ARBA00023180"/>
    </source>
</evidence>
<keyword evidence="10" id="KW-1185">Reference proteome</keyword>
<dbReference type="InterPro" id="IPR044674">
    <property type="entry name" value="EDEM1/2/3"/>
</dbReference>
<protein>
    <recommendedName>
        <fullName evidence="7">alpha-1,2-Mannosidase</fullName>
        <ecNumber evidence="7">3.2.1.-</ecNumber>
    </recommendedName>
</protein>
<dbReference type="GO" id="GO:0044322">
    <property type="term" value="C:endoplasmic reticulum quality control compartment"/>
    <property type="evidence" value="ECO:0007669"/>
    <property type="project" value="GOC"/>
</dbReference>
<dbReference type="InterPro" id="IPR012341">
    <property type="entry name" value="6hp_glycosidase-like_sf"/>
</dbReference>
<comment type="subcellular location">
    <subcellularLocation>
        <location evidence="1">Endoplasmic reticulum</location>
    </subcellularLocation>
</comment>
<comment type="similarity">
    <text evidence="2 7">Belongs to the glycosyl hydrolase 47 family.</text>
</comment>
<dbReference type="Pfam" id="PF01532">
    <property type="entry name" value="Glyco_hydro_47"/>
    <property type="match status" value="1"/>
</dbReference>
<feature type="active site" description="Proton donor" evidence="5">
    <location>
        <position position="447"/>
    </location>
</feature>
<dbReference type="GO" id="GO:0005509">
    <property type="term" value="F:calcium ion binding"/>
    <property type="evidence" value="ECO:0007669"/>
    <property type="project" value="InterPro"/>
</dbReference>
<dbReference type="FunCoup" id="A0A2K1R0K6">
    <property type="interactions" value="505"/>
</dbReference>
<name>A0A2K1R0K6_9PEZI</name>
<feature type="active site" evidence="5">
    <location>
        <position position="468"/>
    </location>
</feature>
<dbReference type="GO" id="GO:0004571">
    <property type="term" value="F:mannosyl-oligosaccharide 1,2-alpha-mannosidase activity"/>
    <property type="evidence" value="ECO:0007669"/>
    <property type="project" value="InterPro"/>
</dbReference>
<evidence type="ECO:0000256" key="6">
    <source>
        <dbReference type="PIRSR" id="PIRSR601382-2"/>
    </source>
</evidence>
<keyword evidence="3" id="KW-0256">Endoplasmic reticulum</keyword>
<dbReference type="STRING" id="2082308.A0A2K1R0K6"/>
<feature type="signal peptide" evidence="8">
    <location>
        <begin position="1"/>
        <end position="18"/>
    </location>
</feature>
<dbReference type="GO" id="GO:0005975">
    <property type="term" value="P:carbohydrate metabolic process"/>
    <property type="evidence" value="ECO:0007669"/>
    <property type="project" value="InterPro"/>
</dbReference>
<dbReference type="EC" id="3.2.1.-" evidence="7"/>
<dbReference type="InterPro" id="IPR036026">
    <property type="entry name" value="Seven-hairpin_glycosidases"/>
</dbReference>
<keyword evidence="6" id="KW-0106">Calcium</keyword>
<dbReference type="SUPFAM" id="SSF48225">
    <property type="entry name" value="Seven-hairpin glycosidases"/>
    <property type="match status" value="1"/>
</dbReference>
<organism evidence="9 10">
    <name type="scientific">Sphaceloma murrayae</name>
    <dbReference type="NCBI Taxonomy" id="2082308"/>
    <lineage>
        <taxon>Eukaryota</taxon>
        <taxon>Fungi</taxon>
        <taxon>Dikarya</taxon>
        <taxon>Ascomycota</taxon>
        <taxon>Pezizomycotina</taxon>
        <taxon>Dothideomycetes</taxon>
        <taxon>Dothideomycetidae</taxon>
        <taxon>Myriangiales</taxon>
        <taxon>Elsinoaceae</taxon>
        <taxon>Sphaceloma</taxon>
    </lineage>
</organism>
<sequence>MLPLLFLLLATTAHCMTASLLSSLRQSSRNVFYHGLSNYIRYAYPEDELRPLSCGPLTRDRANPAHIEVNDVLGNYSLSLVDSLSTLAILASTPRSDHDAFDALKDFQGYIALLVEEYGDGTAGKSGQGRRARGFDLDSKVQLFETTIRGLGGLLSAHLFAMGDLPIRGYEPRFEYWPDTGRDGVEWDVFVTNGRDRFVYDGQLLRLAYDLGKRLLPAFHTPTGIPYPRVNLKTGVPFYESSPLNNDAEHGRCEATETPKMEREVTETCSAGAGSLVLEFTVLSRLTGDERFERLAKKAFWAVWERRTNAGLIGSGIDAETGQWISPYTGIGAGIDSFFEYAFKSHILLSGLDRRDAHPDDVSSTAFLETWETAHAAIKRHIYRGPQFQHPHYAQNDMWTGGPRLAWIDSLSAYYPGLLALAGQVEEGASAHLLYTALWNRYGALPERWNTFTGKIDAGLRWWGGRPEFIESTWYLYRATKDPWYLHVGEMTLKDIKRRCWTPCGWAGLQDVRTGEQSDRMESFFLGETAKYLYLLFDEDHPLNKLDAPFVFTTEGHPLIIPKNYRPLESDFDSDPVAGNPQCPAPAPPQPFSVSTVASRKDVFHAASLARLHETHATETQSFISDDMLNDPHAVQQKPTSPNNDTFYPWTLPLDLIPSQGFCSKMALRQTFDLTFPALPNTVTDFTALQRIDKGILIKSVSGLRLALVLDDDPNHPSEQAYRIYALSNLALGRDEGIWLHPSVVAQLNPTDPNLTRLKDTEIIDLIIDAPSVAPEPVAPPPVESQPTAEFASSLLSFFTNPTLDFASLSSTSDPGKTILNALPSVLLSSPHELADHLESLADLNLPTLNLDNAFRAAASELRASASISPSAPPSSSPGPLPPQLSRHLLRAFLPTGPGAAPLPSATELIPDALTLPIGSLTFRSILVLDSELCDTLLPSHIPRHHQVLVVRRGKCSFSKKVAQIPAFPPSETSLKLVVVVSFPEHEQSSNDEDERSASEGQDKASFFVRPFLDEVQKTASGMERHRPVPLVMVSGGQESWDVFLAAAGEVVGAEEGGQWVFREKEEEEERGMEEERLRESVGGGVSIKRRHWFASNGIRITNLHVA</sequence>
<dbReference type="GO" id="GO:1904380">
    <property type="term" value="P:endoplasmic reticulum mannose trimming"/>
    <property type="evidence" value="ECO:0007669"/>
    <property type="project" value="InterPro"/>
</dbReference>
<evidence type="ECO:0000256" key="8">
    <source>
        <dbReference type="SAM" id="SignalP"/>
    </source>
</evidence>
<gene>
    <name evidence="9" type="ORF">CAC42_2759</name>
</gene>
<evidence type="ECO:0000256" key="5">
    <source>
        <dbReference type="PIRSR" id="PIRSR601382-1"/>
    </source>
</evidence>
<keyword evidence="7" id="KW-0378">Hydrolase</keyword>
<dbReference type="EMBL" id="NKHZ01000017">
    <property type="protein sequence ID" value="PNS20828.1"/>
    <property type="molecule type" value="Genomic_DNA"/>
</dbReference>
<keyword evidence="7" id="KW-0326">Glycosidase</keyword>
<evidence type="ECO:0000313" key="9">
    <source>
        <dbReference type="EMBL" id="PNS20828.1"/>
    </source>
</evidence>
<comment type="cofactor">
    <cofactor evidence="6">
        <name>Ca(2+)</name>
        <dbReference type="ChEBI" id="CHEBI:29108"/>
    </cofactor>
</comment>
<keyword evidence="8" id="KW-0732">Signal</keyword>
<evidence type="ECO:0000256" key="3">
    <source>
        <dbReference type="ARBA" id="ARBA00022824"/>
    </source>
</evidence>
<feature type="active site" description="Proton donor" evidence="5">
    <location>
        <position position="145"/>
    </location>
</feature>
<reference evidence="9 10" key="1">
    <citation type="submission" date="2017-06" db="EMBL/GenBank/DDBJ databases">
        <title>Draft genome sequence of a variant of Elsinoe murrayae.</title>
        <authorList>
            <person name="Cheng Q."/>
        </authorList>
    </citation>
    <scope>NUCLEOTIDE SEQUENCE [LARGE SCALE GENOMIC DNA]</scope>
    <source>
        <strain evidence="9 10">CQ-2017a</strain>
    </source>
</reference>
<dbReference type="PRINTS" id="PR00747">
    <property type="entry name" value="GLYHDRLASE47"/>
</dbReference>
<evidence type="ECO:0000313" key="10">
    <source>
        <dbReference type="Proteomes" id="UP000243797"/>
    </source>
</evidence>
<keyword evidence="6" id="KW-0479">Metal-binding</keyword>
<dbReference type="GO" id="GO:0016020">
    <property type="term" value="C:membrane"/>
    <property type="evidence" value="ECO:0007669"/>
    <property type="project" value="InterPro"/>
</dbReference>